<feature type="compositionally biased region" description="Basic and acidic residues" evidence="1">
    <location>
        <begin position="383"/>
        <end position="410"/>
    </location>
</feature>
<dbReference type="EMBL" id="JALDAX010000029">
    <property type="protein sequence ID" value="MCI3246097.1"/>
    <property type="molecule type" value="Genomic_DNA"/>
</dbReference>
<accession>A0ABS9XWX5</accession>
<name>A0ABS9XWX5_9ACTN</name>
<evidence type="ECO:0000313" key="3">
    <source>
        <dbReference type="Proteomes" id="UP001165270"/>
    </source>
</evidence>
<sequence>MRISTSVRPAPSPTLWLARGRHTGSDAEDVVRTNLQRLKDRTVLDDQRELPEPAEDLGPADGESGPSHIFEARWKAAGTVTVRARLTLTPAAQGGHDWVLAAEAERPWHPEWPSPVTMFWPDDPASPWDHEPNTGLRVRDVHHLPTEDRDIRRLLKSSVRGGWYINVVVHEAMTPDEKGSRPLGPLLSPSLRHRVLEHRAAPEQLRIVNRALRPFKVQLPRGGAVLLPPDPAPDGFAADEYAVRTVFLDGSRPADLVDALSRFAALPPLLPDGGEAAVRALRDDWQLMTLEEELDHERRLVAMYSEALEAMTKSRDLYREAAERAHEALTAYRESGAEPPAPAPPPPPATPAGSPFQQFTRTFGRLRESAKALRPPTSTGREPGPEPKTRPETDDRSEPQPDDRSESPGG</sequence>
<evidence type="ECO:0008006" key="4">
    <source>
        <dbReference type="Google" id="ProtNLM"/>
    </source>
</evidence>
<feature type="region of interest" description="Disordered" evidence="1">
    <location>
        <begin position="1"/>
        <end position="30"/>
    </location>
</feature>
<comment type="caution">
    <text evidence="2">The sequence shown here is derived from an EMBL/GenBank/DDBJ whole genome shotgun (WGS) entry which is preliminary data.</text>
</comment>
<evidence type="ECO:0000313" key="2">
    <source>
        <dbReference type="EMBL" id="MCI3246097.1"/>
    </source>
</evidence>
<reference evidence="2" key="1">
    <citation type="submission" date="2022-03" db="EMBL/GenBank/DDBJ databases">
        <title>Streptomyces 7R015 and 7R016 isolated from Barleria lupulina in Thailand.</title>
        <authorList>
            <person name="Kanchanasin P."/>
            <person name="Phongsopitanun W."/>
            <person name="Tanasupawat S."/>
        </authorList>
    </citation>
    <scope>NUCLEOTIDE SEQUENCE</scope>
    <source>
        <strain evidence="2">7R016</strain>
    </source>
</reference>
<gene>
    <name evidence="2" type="ORF">MQN93_41045</name>
</gene>
<evidence type="ECO:0000256" key="1">
    <source>
        <dbReference type="SAM" id="MobiDB-lite"/>
    </source>
</evidence>
<dbReference type="Proteomes" id="UP001165270">
    <property type="component" value="Unassembled WGS sequence"/>
</dbReference>
<keyword evidence="3" id="KW-1185">Reference proteome</keyword>
<feature type="region of interest" description="Disordered" evidence="1">
    <location>
        <begin position="332"/>
        <end position="410"/>
    </location>
</feature>
<feature type="compositionally biased region" description="Basic and acidic residues" evidence="1">
    <location>
        <begin position="42"/>
        <end position="51"/>
    </location>
</feature>
<organism evidence="2 3">
    <name type="scientific">Streptomyces spinosisporus</name>
    <dbReference type="NCBI Taxonomy" id="2927582"/>
    <lineage>
        <taxon>Bacteria</taxon>
        <taxon>Bacillati</taxon>
        <taxon>Actinomycetota</taxon>
        <taxon>Actinomycetes</taxon>
        <taxon>Kitasatosporales</taxon>
        <taxon>Streptomycetaceae</taxon>
        <taxon>Streptomyces</taxon>
    </lineage>
</organism>
<feature type="region of interest" description="Disordered" evidence="1">
    <location>
        <begin position="42"/>
        <end position="66"/>
    </location>
</feature>
<feature type="compositionally biased region" description="Pro residues" evidence="1">
    <location>
        <begin position="339"/>
        <end position="350"/>
    </location>
</feature>
<dbReference type="RefSeq" id="WP_242713504.1">
    <property type="nucleotide sequence ID" value="NZ_JALDAX010000029.1"/>
</dbReference>
<protein>
    <recommendedName>
        <fullName evidence="4">PE-PGRS family protein</fullName>
    </recommendedName>
</protein>
<proteinExistence type="predicted"/>